<dbReference type="InterPro" id="IPR017941">
    <property type="entry name" value="Rieske_2Fe-2S"/>
</dbReference>
<dbReference type="SUPFAM" id="SSF50022">
    <property type="entry name" value="ISP domain"/>
    <property type="match status" value="1"/>
</dbReference>
<evidence type="ECO:0000256" key="3">
    <source>
        <dbReference type="ARBA" id="ARBA00023002"/>
    </source>
</evidence>
<keyword evidence="7" id="KW-0503">Monooxygenase</keyword>
<dbReference type="SUPFAM" id="SSF55961">
    <property type="entry name" value="Bet v1-like"/>
    <property type="match status" value="1"/>
</dbReference>
<dbReference type="InterPro" id="IPR044043">
    <property type="entry name" value="VanA_C_cat"/>
</dbReference>
<evidence type="ECO:0000256" key="4">
    <source>
        <dbReference type="ARBA" id="ARBA00023004"/>
    </source>
</evidence>
<dbReference type="RefSeq" id="WP_201701073.1">
    <property type="nucleotide sequence ID" value="NZ_CAJHCQ010000043.1"/>
</dbReference>
<dbReference type="Pfam" id="PF19112">
    <property type="entry name" value="VanA_C"/>
    <property type="match status" value="1"/>
</dbReference>
<accession>A0ABN7IG26</accession>
<protein>
    <submittedName>
        <fullName evidence="7">Toluene-4-sulfonate monooxygenase system iron-sulfur subunit TsaM1</fullName>
        <ecNumber evidence="7">1.14.14.-</ecNumber>
    </submittedName>
</protein>
<evidence type="ECO:0000259" key="6">
    <source>
        <dbReference type="PROSITE" id="PS51296"/>
    </source>
</evidence>
<gene>
    <name evidence="7" type="primary">tsaM1_2</name>
    <name evidence="7" type="ORF">LMG27952_07677</name>
</gene>
<dbReference type="PROSITE" id="PS51296">
    <property type="entry name" value="RIESKE"/>
    <property type="match status" value="1"/>
</dbReference>
<keyword evidence="1" id="KW-0001">2Fe-2S</keyword>
<dbReference type="InterPro" id="IPR036922">
    <property type="entry name" value="Rieske_2Fe-2S_sf"/>
</dbReference>
<dbReference type="InterPro" id="IPR050584">
    <property type="entry name" value="Cholesterol_7-desaturase"/>
</dbReference>
<dbReference type="PANTHER" id="PTHR21266:SF60">
    <property type="entry name" value="3-KETOSTEROID-9-ALPHA-MONOOXYGENASE, OXYGENASE COMPONENT"/>
    <property type="match status" value="1"/>
</dbReference>
<evidence type="ECO:0000256" key="5">
    <source>
        <dbReference type="ARBA" id="ARBA00023014"/>
    </source>
</evidence>
<feature type="domain" description="Rieske" evidence="6">
    <location>
        <begin position="7"/>
        <end position="109"/>
    </location>
</feature>
<dbReference type="Pfam" id="PF00355">
    <property type="entry name" value="Rieske"/>
    <property type="match status" value="1"/>
</dbReference>
<evidence type="ECO:0000256" key="1">
    <source>
        <dbReference type="ARBA" id="ARBA00022714"/>
    </source>
</evidence>
<evidence type="ECO:0000313" key="8">
    <source>
        <dbReference type="Proteomes" id="UP000656319"/>
    </source>
</evidence>
<comment type="caution">
    <text evidence="7">The sequence shown here is derived from an EMBL/GenBank/DDBJ whole genome shotgun (WGS) entry which is preliminary data.</text>
</comment>
<keyword evidence="2" id="KW-0479">Metal-binding</keyword>
<evidence type="ECO:0000313" key="7">
    <source>
        <dbReference type="EMBL" id="CAD6562084.1"/>
    </source>
</evidence>
<evidence type="ECO:0000256" key="2">
    <source>
        <dbReference type="ARBA" id="ARBA00022723"/>
    </source>
</evidence>
<sequence>MFVMDAWYMAAWADEIEKGGMLARKLLNRSLVLYRLEDGTVAALEDRCCHKGLPLSMGCVVGDHLQCGYHGLVFDKHGKCVKVPGQERIPASAKVASYRVVEQDHIVWIWMGDASKATCETVPRHEIHDDPDWTWVKDRYLIKANYQLITDNLMDLTHVGYVHQRTIGGTPEAHSEAEMSTTRLESGVRITRWLLDSVPPPSYLAAHTFGTPRVDRWMEIEFFPPAVVRIHTGAVDTGTGAREGNRAGGFAFMGLNLQTPETEKTTHYFWSGARLGKPERAADTKAELLQSLPVTFGEDKIVVEAQQTALDENPDAPHVMIASDAGLAHARRIVSELLAKEASERSGQTGQTQ</sequence>
<dbReference type="Proteomes" id="UP000656319">
    <property type="component" value="Unassembled WGS sequence"/>
</dbReference>
<dbReference type="GO" id="GO:0004497">
    <property type="term" value="F:monooxygenase activity"/>
    <property type="evidence" value="ECO:0007669"/>
    <property type="project" value="UniProtKB-KW"/>
</dbReference>
<dbReference type="EC" id="1.14.14.-" evidence="7"/>
<dbReference type="Gene3D" id="2.102.10.10">
    <property type="entry name" value="Rieske [2Fe-2S] iron-sulphur domain"/>
    <property type="match status" value="1"/>
</dbReference>
<dbReference type="EMBL" id="CAJHCQ010000043">
    <property type="protein sequence ID" value="CAD6562084.1"/>
    <property type="molecule type" value="Genomic_DNA"/>
</dbReference>
<organism evidence="7 8">
    <name type="scientific">Paraburkholderia hiiakae</name>
    <dbReference type="NCBI Taxonomy" id="1081782"/>
    <lineage>
        <taxon>Bacteria</taxon>
        <taxon>Pseudomonadati</taxon>
        <taxon>Pseudomonadota</taxon>
        <taxon>Betaproteobacteria</taxon>
        <taxon>Burkholderiales</taxon>
        <taxon>Burkholderiaceae</taxon>
        <taxon>Paraburkholderia</taxon>
    </lineage>
</organism>
<dbReference type="Gene3D" id="3.90.380.10">
    <property type="entry name" value="Naphthalene 1,2-dioxygenase Alpha Subunit, Chain A, domain 1"/>
    <property type="match status" value="1"/>
</dbReference>
<keyword evidence="3 7" id="KW-0560">Oxidoreductase</keyword>
<name>A0ABN7IG26_9BURK</name>
<proteinExistence type="predicted"/>
<keyword evidence="4" id="KW-0408">Iron</keyword>
<keyword evidence="5" id="KW-0411">Iron-sulfur</keyword>
<reference evidence="7 8" key="1">
    <citation type="submission" date="2020-10" db="EMBL/GenBank/DDBJ databases">
        <authorList>
            <person name="Peeters C."/>
        </authorList>
    </citation>
    <scope>NUCLEOTIDE SEQUENCE [LARGE SCALE GENOMIC DNA]</scope>
    <source>
        <strain evidence="7 8">LMG 27952</strain>
    </source>
</reference>
<keyword evidence="8" id="KW-1185">Reference proteome</keyword>
<dbReference type="PANTHER" id="PTHR21266">
    <property type="entry name" value="IRON-SULFUR DOMAIN CONTAINING PROTEIN"/>
    <property type="match status" value="1"/>
</dbReference>
<dbReference type="CDD" id="cd08878">
    <property type="entry name" value="RHO_alpha_C_DMO-like"/>
    <property type="match status" value="1"/>
</dbReference>